<dbReference type="GO" id="GO:0004062">
    <property type="term" value="F:aryl sulfotransferase activity"/>
    <property type="evidence" value="ECO:0007669"/>
    <property type="project" value="InterPro"/>
</dbReference>
<dbReference type="Pfam" id="PF17425">
    <property type="entry name" value="Arylsulfotran_N"/>
    <property type="match status" value="1"/>
</dbReference>
<sequence length="564" mass="62202">MSKKNKQRSIFIGVAAILVLALVSITVLVQNSKATETKEEAYVLPVASSQDVTELDYSNYEIDSVSDVYNPDIQSQIQGQLSELEASTQATVTDPLLVSNPYLTNRNSVYVNFKTTKEIAAVSYTVKTANIPNFSETLVNSGTTTNFESQLIGLIAGEENQVSLTVTYTDGTTEVKSFTYTPQASNSGLGTQLDVTTYDNPTELSNGLYALIGDSTLENRVIALVDNEGYVRNEIPLVNYNSMRLSFDSDNNMVFAISNYSLVKMNQLGQVVAKYNVKDDGYLLHHDYALDDEGNLIALATSIQAKAEDDYVEDRVIKIDGETGSVTEIANFADLLPDLYEKATGKVVSTAEKGARDIVHINTIQYINDDELILSSRETSSIMKLTDVSTSAQISTIISDSDFWDGIDTNGAALLQKEGDFTSQLGQHSVTYEAGADDEHYTLYMFNNNSAVMDSRTDLDMTPYLEAGAGTTDLTSTENSYYYEYEVDESAGTYKLVKEFSVPYSTFISSVQKLGSNYLVDSGQVATFTEYDENGAPIATFTTTGEEKFLYRVYKYEFSGYYFK</sequence>
<proteinExistence type="predicted"/>
<dbReference type="Pfam" id="PF05935">
    <property type="entry name" value="Arylsulfotrans"/>
    <property type="match status" value="1"/>
</dbReference>
<accession>A0AAW8TVW9</accession>
<evidence type="ECO:0000313" key="3">
    <source>
        <dbReference type="Proteomes" id="UP001256711"/>
    </source>
</evidence>
<dbReference type="PANTHER" id="PTHR35340">
    <property type="entry name" value="PQQ ENZYME REPEAT PROTEIN-RELATED"/>
    <property type="match status" value="1"/>
</dbReference>
<organism evidence="2 3">
    <name type="scientific">Enterococcus asini</name>
    <dbReference type="NCBI Taxonomy" id="57732"/>
    <lineage>
        <taxon>Bacteria</taxon>
        <taxon>Bacillati</taxon>
        <taxon>Bacillota</taxon>
        <taxon>Bacilli</taxon>
        <taxon>Lactobacillales</taxon>
        <taxon>Enterococcaceae</taxon>
        <taxon>Enterococcus</taxon>
    </lineage>
</organism>
<protein>
    <submittedName>
        <fullName evidence="2">Aryl-sulfate sulfotransferase</fullName>
    </submittedName>
</protein>
<reference evidence="2" key="1">
    <citation type="submission" date="2023-03" db="EMBL/GenBank/DDBJ databases">
        <authorList>
            <person name="Shen W."/>
            <person name="Cai J."/>
        </authorList>
    </citation>
    <scope>NUCLEOTIDE SEQUENCE</scope>
    <source>
        <strain evidence="2">B226-2</strain>
    </source>
</reference>
<dbReference type="InterPro" id="IPR035391">
    <property type="entry name" value="Arylsulfotran_N"/>
</dbReference>
<dbReference type="RefSeq" id="WP_311834846.1">
    <property type="nucleotide sequence ID" value="NZ_JARQBJ010000001.1"/>
</dbReference>
<dbReference type="EMBL" id="JARQBJ010000001">
    <property type="protein sequence ID" value="MDT2809085.1"/>
    <property type="molecule type" value="Genomic_DNA"/>
</dbReference>
<dbReference type="Proteomes" id="UP001256711">
    <property type="component" value="Unassembled WGS sequence"/>
</dbReference>
<gene>
    <name evidence="2" type="ORF">P7H43_01080</name>
</gene>
<dbReference type="InterPro" id="IPR010262">
    <property type="entry name" value="Arylsulfotransferase_bact"/>
</dbReference>
<dbReference type="InterPro" id="IPR038477">
    <property type="entry name" value="ASST_N_sf"/>
</dbReference>
<evidence type="ECO:0000259" key="1">
    <source>
        <dbReference type="Pfam" id="PF17425"/>
    </source>
</evidence>
<name>A0AAW8TVW9_9ENTE</name>
<dbReference type="AlphaFoldDB" id="A0AAW8TVW9"/>
<evidence type="ECO:0000313" key="2">
    <source>
        <dbReference type="EMBL" id="MDT2809085.1"/>
    </source>
</evidence>
<dbReference type="InterPro" id="IPR053143">
    <property type="entry name" value="Arylsulfate_ST"/>
</dbReference>
<feature type="domain" description="Arylsulfotransferase N-terminal" evidence="1">
    <location>
        <begin position="98"/>
        <end position="182"/>
    </location>
</feature>
<dbReference type="Gene3D" id="2.60.40.3100">
    <property type="entry name" value="Arylsulphate sulphotransferase monomer, N-terminal domain"/>
    <property type="match status" value="1"/>
</dbReference>
<dbReference type="PANTHER" id="PTHR35340:SF5">
    <property type="entry name" value="ASST-DOMAIN-CONTAINING PROTEIN"/>
    <property type="match status" value="1"/>
</dbReference>
<comment type="caution">
    <text evidence="2">The sequence shown here is derived from an EMBL/GenBank/DDBJ whole genome shotgun (WGS) entry which is preliminary data.</text>
</comment>